<reference evidence="2 3" key="1">
    <citation type="journal article" date="2023" name="Mol. Ecol. Resour.">
        <title>Chromosome-level genome assembly of a triploid poplar Populus alba 'Berolinensis'.</title>
        <authorList>
            <person name="Chen S."/>
            <person name="Yu Y."/>
            <person name="Wang X."/>
            <person name="Wang S."/>
            <person name="Zhang T."/>
            <person name="Zhou Y."/>
            <person name="He R."/>
            <person name="Meng N."/>
            <person name="Wang Y."/>
            <person name="Liu W."/>
            <person name="Liu Z."/>
            <person name="Liu J."/>
            <person name="Guo Q."/>
            <person name="Huang H."/>
            <person name="Sederoff R.R."/>
            <person name="Wang G."/>
            <person name="Qu G."/>
            <person name="Chen S."/>
        </authorList>
    </citation>
    <scope>NUCLEOTIDE SEQUENCE [LARGE SCALE GENOMIC DNA]</scope>
    <source>
        <strain evidence="2">SC-2020</strain>
    </source>
</reference>
<dbReference type="EMBL" id="JAQIZT010000001">
    <property type="protein sequence ID" value="KAJ7009573.1"/>
    <property type="molecule type" value="Genomic_DNA"/>
</dbReference>
<comment type="caution">
    <text evidence="2">The sequence shown here is derived from an EMBL/GenBank/DDBJ whole genome shotgun (WGS) entry which is preliminary data.</text>
</comment>
<accession>A0AAD6RIN3</accession>
<evidence type="ECO:0000313" key="2">
    <source>
        <dbReference type="EMBL" id="KAJ7009573.1"/>
    </source>
</evidence>
<keyword evidence="3" id="KW-1185">Reference proteome</keyword>
<evidence type="ECO:0000256" key="1">
    <source>
        <dbReference type="SAM" id="MobiDB-lite"/>
    </source>
</evidence>
<organism evidence="2 3">
    <name type="scientific">Populus alba x Populus x berolinensis</name>
    <dbReference type="NCBI Taxonomy" id="444605"/>
    <lineage>
        <taxon>Eukaryota</taxon>
        <taxon>Viridiplantae</taxon>
        <taxon>Streptophyta</taxon>
        <taxon>Embryophyta</taxon>
        <taxon>Tracheophyta</taxon>
        <taxon>Spermatophyta</taxon>
        <taxon>Magnoliopsida</taxon>
        <taxon>eudicotyledons</taxon>
        <taxon>Gunneridae</taxon>
        <taxon>Pentapetalae</taxon>
        <taxon>rosids</taxon>
        <taxon>fabids</taxon>
        <taxon>Malpighiales</taxon>
        <taxon>Salicaceae</taxon>
        <taxon>Saliceae</taxon>
        <taxon>Populus</taxon>
    </lineage>
</organism>
<dbReference type="AlphaFoldDB" id="A0AAD6RIN3"/>
<protein>
    <submittedName>
        <fullName evidence="2">Uncharacterized protein</fullName>
    </submittedName>
</protein>
<evidence type="ECO:0000313" key="3">
    <source>
        <dbReference type="Proteomes" id="UP001164929"/>
    </source>
</evidence>
<name>A0AAD6RIN3_9ROSI</name>
<gene>
    <name evidence="2" type="ORF">NC653_000307</name>
</gene>
<feature type="region of interest" description="Disordered" evidence="1">
    <location>
        <begin position="28"/>
        <end position="54"/>
    </location>
</feature>
<proteinExistence type="predicted"/>
<sequence>MSGEREANLFWGRGFVEDKLVCGRNQRARERGLSGAGGRSLELRKEGGGDFSCN</sequence>
<dbReference type="Proteomes" id="UP001164929">
    <property type="component" value="Chromosome 1"/>
</dbReference>